<dbReference type="InterPro" id="IPR001497">
    <property type="entry name" value="MethylDNA_cys_MeTrfase_AS"/>
</dbReference>
<evidence type="ECO:0000256" key="2">
    <source>
        <dbReference type="ARBA" id="ARBA00001947"/>
    </source>
</evidence>
<dbReference type="Gene3D" id="1.10.10.10">
    <property type="entry name" value="Winged helix-like DNA-binding domain superfamily/Winged helix DNA-binding domain"/>
    <property type="match status" value="1"/>
</dbReference>
<dbReference type="GO" id="GO:0006307">
    <property type="term" value="P:DNA alkylation repair"/>
    <property type="evidence" value="ECO:0007669"/>
    <property type="project" value="UniProtKB-UniRule"/>
</dbReference>
<dbReference type="InterPro" id="IPR036217">
    <property type="entry name" value="MethylDNA_cys_MeTrfase_DNAb"/>
</dbReference>
<reference evidence="18" key="1">
    <citation type="journal article" date="2014" name="Int. J. Syst. Evol. Microbiol.">
        <title>Complete genome sequence of Corynebacterium casei LMG S-19264T (=DSM 44701T), isolated from a smear-ripened cheese.</title>
        <authorList>
            <consortium name="US DOE Joint Genome Institute (JGI-PGF)"/>
            <person name="Walter F."/>
            <person name="Albersmeier A."/>
            <person name="Kalinowski J."/>
            <person name="Ruckert C."/>
        </authorList>
    </citation>
    <scope>NUCLEOTIDE SEQUENCE</scope>
    <source>
        <strain evidence="18">JCM 4059</strain>
    </source>
</reference>
<comment type="subcellular location">
    <subcellularLocation>
        <location evidence="15">Cytoplasm</location>
    </subcellularLocation>
</comment>
<evidence type="ECO:0000256" key="15">
    <source>
        <dbReference type="HAMAP-Rule" id="MF_00772"/>
    </source>
</evidence>
<comment type="catalytic activity">
    <reaction evidence="1 15">
        <text>a 4-O-methyl-thymidine in DNA + L-cysteinyl-[protein] = a thymidine in DNA + S-methyl-L-cysteinyl-[protein]</text>
        <dbReference type="Rhea" id="RHEA:53428"/>
        <dbReference type="Rhea" id="RHEA-COMP:10131"/>
        <dbReference type="Rhea" id="RHEA-COMP:10132"/>
        <dbReference type="Rhea" id="RHEA-COMP:13555"/>
        <dbReference type="Rhea" id="RHEA-COMP:13556"/>
        <dbReference type="ChEBI" id="CHEBI:29950"/>
        <dbReference type="ChEBI" id="CHEBI:82612"/>
        <dbReference type="ChEBI" id="CHEBI:137386"/>
        <dbReference type="ChEBI" id="CHEBI:137387"/>
        <dbReference type="EC" id="2.1.1.63"/>
    </reaction>
</comment>
<comment type="catalytic activity">
    <reaction evidence="14 15">
        <text>a 6-O-methyl-2'-deoxyguanosine in DNA + L-cysteinyl-[protein] = S-methyl-L-cysteinyl-[protein] + a 2'-deoxyguanosine in DNA</text>
        <dbReference type="Rhea" id="RHEA:24000"/>
        <dbReference type="Rhea" id="RHEA-COMP:10131"/>
        <dbReference type="Rhea" id="RHEA-COMP:10132"/>
        <dbReference type="Rhea" id="RHEA-COMP:11367"/>
        <dbReference type="Rhea" id="RHEA-COMP:11368"/>
        <dbReference type="ChEBI" id="CHEBI:29950"/>
        <dbReference type="ChEBI" id="CHEBI:82612"/>
        <dbReference type="ChEBI" id="CHEBI:85445"/>
        <dbReference type="ChEBI" id="CHEBI:85448"/>
        <dbReference type="EC" id="2.1.1.63"/>
    </reaction>
</comment>
<evidence type="ECO:0000256" key="11">
    <source>
        <dbReference type="ARBA" id="ARBA00022833"/>
    </source>
</evidence>
<keyword evidence="19" id="KW-1185">Reference proteome</keyword>
<dbReference type="InterPro" id="IPR014048">
    <property type="entry name" value="MethylDNA_cys_MeTrfase_DNA-bd"/>
</dbReference>
<evidence type="ECO:0000259" key="17">
    <source>
        <dbReference type="Pfam" id="PF02870"/>
    </source>
</evidence>
<evidence type="ECO:0000256" key="10">
    <source>
        <dbReference type="ARBA" id="ARBA00022763"/>
    </source>
</evidence>
<keyword evidence="13 15" id="KW-0234">DNA repair</keyword>
<comment type="miscellaneous">
    <text evidence="15">This enzyme catalyzes only one turnover and therefore is not strictly catalytic. According to one definition, an enzyme is a biocatalyst that acts repeatedly and over many reaction cycles.</text>
</comment>
<proteinExistence type="inferred from homology"/>
<evidence type="ECO:0000256" key="7">
    <source>
        <dbReference type="ARBA" id="ARBA00022603"/>
    </source>
</evidence>
<keyword evidence="9" id="KW-0479">Metal-binding</keyword>
<feature type="domain" description="Methylated-DNA-[protein]-cysteine S-methyltransferase DNA binding" evidence="16">
    <location>
        <begin position="108"/>
        <end position="187"/>
    </location>
</feature>
<organism evidence="18 19">
    <name type="scientific">Streptomyces mashuensis</name>
    <dbReference type="NCBI Taxonomy" id="33904"/>
    <lineage>
        <taxon>Bacteria</taxon>
        <taxon>Bacillati</taxon>
        <taxon>Actinomycetota</taxon>
        <taxon>Actinomycetes</taxon>
        <taxon>Kitasatosporales</taxon>
        <taxon>Streptomycetaceae</taxon>
        <taxon>Streptomyces</taxon>
    </lineage>
</organism>
<dbReference type="InterPro" id="IPR023546">
    <property type="entry name" value="MGMT"/>
</dbReference>
<comment type="similarity">
    <text evidence="4 15">Belongs to the MGMT family.</text>
</comment>
<keyword evidence="7 15" id="KW-0489">Methyltransferase</keyword>
<dbReference type="Pfam" id="PF01035">
    <property type="entry name" value="DNA_binding_1"/>
    <property type="match status" value="1"/>
</dbReference>
<dbReference type="NCBIfam" id="TIGR00589">
    <property type="entry name" value="ogt"/>
    <property type="match status" value="1"/>
</dbReference>
<dbReference type="PANTHER" id="PTHR46460">
    <property type="entry name" value="METHYLATED-DNA--PROTEIN-CYSTEINE METHYLTRANSFERASE"/>
    <property type="match status" value="1"/>
</dbReference>
<keyword evidence="5 15" id="KW-0963">Cytoplasm</keyword>
<dbReference type="GO" id="GO:0003908">
    <property type="term" value="F:methylated-DNA-[protein]-cysteine S-methyltransferase activity"/>
    <property type="evidence" value="ECO:0007669"/>
    <property type="project" value="UniProtKB-UniRule"/>
</dbReference>
<dbReference type="InterPro" id="IPR036631">
    <property type="entry name" value="MGMT_N_sf"/>
</dbReference>
<evidence type="ECO:0000256" key="1">
    <source>
        <dbReference type="ARBA" id="ARBA00001286"/>
    </source>
</evidence>
<dbReference type="CDD" id="cd06445">
    <property type="entry name" value="ATase"/>
    <property type="match status" value="1"/>
</dbReference>
<keyword evidence="8 15" id="KW-0808">Transferase</keyword>
<evidence type="ECO:0000313" key="18">
    <source>
        <dbReference type="EMBL" id="GHF66574.1"/>
    </source>
</evidence>
<evidence type="ECO:0000313" key="19">
    <source>
        <dbReference type="Proteomes" id="UP000638313"/>
    </source>
</evidence>
<dbReference type="GO" id="GO:0005737">
    <property type="term" value="C:cytoplasm"/>
    <property type="evidence" value="ECO:0007669"/>
    <property type="project" value="UniProtKB-SubCell"/>
</dbReference>
<dbReference type="PROSITE" id="PS00374">
    <property type="entry name" value="MGMT"/>
    <property type="match status" value="1"/>
</dbReference>
<keyword evidence="6" id="KW-0597">Phosphoprotein</keyword>
<dbReference type="InterPro" id="IPR036388">
    <property type="entry name" value="WH-like_DNA-bd_sf"/>
</dbReference>
<dbReference type="EMBL" id="BNBD01000015">
    <property type="protein sequence ID" value="GHF66574.1"/>
    <property type="molecule type" value="Genomic_DNA"/>
</dbReference>
<evidence type="ECO:0000256" key="5">
    <source>
        <dbReference type="ARBA" id="ARBA00022490"/>
    </source>
</evidence>
<feature type="domain" description="Methylguanine DNA methyltransferase ribonuclease-like" evidence="17">
    <location>
        <begin position="23"/>
        <end position="101"/>
    </location>
</feature>
<dbReference type="InterPro" id="IPR008332">
    <property type="entry name" value="MethylG_MeTrfase_N"/>
</dbReference>
<dbReference type="SUPFAM" id="SSF53155">
    <property type="entry name" value="Methylated DNA-protein cysteine methyltransferase domain"/>
    <property type="match status" value="1"/>
</dbReference>
<dbReference type="RefSeq" id="WP_373311761.1">
    <property type="nucleotide sequence ID" value="NZ_BNBD01000015.1"/>
</dbReference>
<evidence type="ECO:0000256" key="4">
    <source>
        <dbReference type="ARBA" id="ARBA00008711"/>
    </source>
</evidence>
<accession>A0A919B7I2</accession>
<dbReference type="Gene3D" id="3.30.160.70">
    <property type="entry name" value="Methylated DNA-protein cysteine methyltransferase domain"/>
    <property type="match status" value="1"/>
</dbReference>
<dbReference type="EC" id="2.1.1.63" evidence="15"/>
<keyword evidence="12" id="KW-0238">DNA-binding</keyword>
<dbReference type="HAMAP" id="MF_00772">
    <property type="entry name" value="OGT"/>
    <property type="match status" value="1"/>
</dbReference>
<protein>
    <recommendedName>
        <fullName evidence="15">Methylated-DNA--protein-cysteine methyltransferase</fullName>
        <ecNumber evidence="15">2.1.1.63</ecNumber>
    </recommendedName>
    <alternativeName>
        <fullName evidence="15">6-O-methylguanine-DNA methyltransferase</fullName>
        <shortName evidence="15">MGMT</shortName>
    </alternativeName>
    <alternativeName>
        <fullName evidence="15">O-6-methylguanine-DNA-alkyltransferase</fullName>
    </alternativeName>
</protein>
<keyword evidence="11" id="KW-0862">Zinc</keyword>
<reference evidence="18" key="2">
    <citation type="submission" date="2020-09" db="EMBL/GenBank/DDBJ databases">
        <authorList>
            <person name="Sun Q."/>
            <person name="Ohkuma M."/>
        </authorList>
    </citation>
    <scope>NUCLEOTIDE SEQUENCE</scope>
    <source>
        <strain evidence="18">JCM 4059</strain>
    </source>
</reference>
<dbReference type="GO" id="GO:0046872">
    <property type="term" value="F:metal ion binding"/>
    <property type="evidence" value="ECO:0007669"/>
    <property type="project" value="UniProtKB-KW"/>
</dbReference>
<comment type="cofactor">
    <cofactor evidence="2">
        <name>Zn(2+)</name>
        <dbReference type="ChEBI" id="CHEBI:29105"/>
    </cofactor>
</comment>
<name>A0A919B7I2_9ACTN</name>
<feature type="active site" description="Nucleophile; methyl group acceptor" evidence="15">
    <location>
        <position position="159"/>
    </location>
</feature>
<dbReference type="GO" id="GO:0032259">
    <property type="term" value="P:methylation"/>
    <property type="evidence" value="ECO:0007669"/>
    <property type="project" value="UniProtKB-KW"/>
</dbReference>
<evidence type="ECO:0000256" key="13">
    <source>
        <dbReference type="ARBA" id="ARBA00023204"/>
    </source>
</evidence>
<dbReference type="Pfam" id="PF02870">
    <property type="entry name" value="Methyltransf_1N"/>
    <property type="match status" value="1"/>
</dbReference>
<evidence type="ECO:0000256" key="9">
    <source>
        <dbReference type="ARBA" id="ARBA00022723"/>
    </source>
</evidence>
<evidence type="ECO:0000256" key="12">
    <source>
        <dbReference type="ARBA" id="ARBA00023125"/>
    </source>
</evidence>
<evidence type="ECO:0000256" key="3">
    <source>
        <dbReference type="ARBA" id="ARBA00003317"/>
    </source>
</evidence>
<evidence type="ECO:0000256" key="14">
    <source>
        <dbReference type="ARBA" id="ARBA00049348"/>
    </source>
</evidence>
<evidence type="ECO:0000256" key="6">
    <source>
        <dbReference type="ARBA" id="ARBA00022553"/>
    </source>
</evidence>
<evidence type="ECO:0000259" key="16">
    <source>
        <dbReference type="Pfam" id="PF01035"/>
    </source>
</evidence>
<dbReference type="FunFam" id="1.10.10.10:FF:000214">
    <property type="entry name" value="Methylated-DNA--protein-cysteine methyltransferase"/>
    <property type="match status" value="1"/>
</dbReference>
<keyword evidence="10 15" id="KW-0227">DNA damage</keyword>
<dbReference type="GO" id="GO:0003677">
    <property type="term" value="F:DNA binding"/>
    <property type="evidence" value="ECO:0007669"/>
    <property type="project" value="UniProtKB-KW"/>
</dbReference>
<comment type="caution">
    <text evidence="18">The sequence shown here is derived from an EMBL/GenBank/DDBJ whole genome shotgun (WGS) entry which is preliminary data.</text>
</comment>
<dbReference type="SUPFAM" id="SSF46767">
    <property type="entry name" value="Methylated DNA-protein cysteine methyltransferase, C-terminal domain"/>
    <property type="match status" value="1"/>
</dbReference>
<evidence type="ECO:0000256" key="8">
    <source>
        <dbReference type="ARBA" id="ARBA00022679"/>
    </source>
</evidence>
<comment type="function">
    <text evidence="3 15">Involved in the cellular defense against the biological effects of O6-methylguanine (O6-MeG) and O4-methylthymine (O4-MeT) in DNA. Repairs the methylated nucleobase in DNA by stoichiometrically transferring the methyl group to a cysteine residue in the enzyme. This is a suicide reaction: the enzyme is irreversibly inactivated.</text>
</comment>
<sequence length="194" mass="19863">MTGPVRDPDLPAAPAAGPRPWAWTTVPSPLGPLGLAATDDGLLAVAFHAGPGAAGRIAGRLGAPPAPQARAAGCHALLADASEQLTAYFAGRRQTFALPLDWTLTSGFHRRVLRALHTHVPYGTVATYQDLADLAGEPGAARAVGVAMSSNPLPVVVPCHRVVESGGGLGGFTGGLDIKRTLLSLEGFLPEPLF</sequence>
<gene>
    <name evidence="18" type="ORF">GCM10010218_55200</name>
</gene>
<dbReference type="PANTHER" id="PTHR46460:SF1">
    <property type="entry name" value="METHYLATED-DNA--PROTEIN-CYSTEINE METHYLTRANSFERASE"/>
    <property type="match status" value="1"/>
</dbReference>
<dbReference type="AlphaFoldDB" id="A0A919B7I2"/>
<dbReference type="Proteomes" id="UP000638313">
    <property type="component" value="Unassembled WGS sequence"/>
</dbReference>